<feature type="domain" description="DUF4349" evidence="2">
    <location>
        <begin position="69"/>
        <end position="285"/>
    </location>
</feature>
<comment type="caution">
    <text evidence="3">The sequence shown here is derived from an EMBL/GenBank/DDBJ whole genome shotgun (WGS) entry which is preliminary data.</text>
</comment>
<organism evidence="3 4">
    <name type="scientific">Tissierella carlieri</name>
    <dbReference type="NCBI Taxonomy" id="689904"/>
    <lineage>
        <taxon>Bacteria</taxon>
        <taxon>Bacillati</taxon>
        <taxon>Bacillota</taxon>
        <taxon>Tissierellia</taxon>
        <taxon>Tissierellales</taxon>
        <taxon>Tissierellaceae</taxon>
        <taxon>Tissierella</taxon>
    </lineage>
</organism>
<name>A0ABT1SBQ5_9FIRM</name>
<dbReference type="Proteomes" id="UP001524478">
    <property type="component" value="Unassembled WGS sequence"/>
</dbReference>
<gene>
    <name evidence="3" type="ORF">NE686_12325</name>
</gene>
<protein>
    <submittedName>
        <fullName evidence="3">DUF4349 domain-containing protein</fullName>
    </submittedName>
</protein>
<keyword evidence="1" id="KW-1133">Transmembrane helix</keyword>
<evidence type="ECO:0000313" key="4">
    <source>
        <dbReference type="Proteomes" id="UP001524478"/>
    </source>
</evidence>
<evidence type="ECO:0000259" key="2">
    <source>
        <dbReference type="Pfam" id="PF14257"/>
    </source>
</evidence>
<keyword evidence="1" id="KW-0812">Transmembrane</keyword>
<proteinExistence type="predicted"/>
<dbReference type="RefSeq" id="WP_256311735.1">
    <property type="nucleotide sequence ID" value="NZ_JANGAC010000009.1"/>
</dbReference>
<dbReference type="InterPro" id="IPR025645">
    <property type="entry name" value="DUF4349"/>
</dbReference>
<dbReference type="EMBL" id="JANGAC010000009">
    <property type="protein sequence ID" value="MCQ4923879.1"/>
    <property type="molecule type" value="Genomic_DNA"/>
</dbReference>
<keyword evidence="1" id="KW-0472">Membrane</keyword>
<dbReference type="PROSITE" id="PS51257">
    <property type="entry name" value="PROKAR_LIPOPROTEIN"/>
    <property type="match status" value="1"/>
</dbReference>
<reference evidence="3 4" key="1">
    <citation type="submission" date="2022-06" db="EMBL/GenBank/DDBJ databases">
        <title>Isolation of gut microbiota from human fecal samples.</title>
        <authorList>
            <person name="Pamer E.G."/>
            <person name="Barat B."/>
            <person name="Waligurski E."/>
            <person name="Medina S."/>
            <person name="Paddock L."/>
            <person name="Mostad J."/>
        </authorList>
    </citation>
    <scope>NUCLEOTIDE SEQUENCE [LARGE SCALE GENOMIC DNA]</scope>
    <source>
        <strain evidence="3 4">DFI.7.95</strain>
    </source>
</reference>
<accession>A0ABT1SBQ5</accession>
<sequence>MRNRKSISIMILILVFTLIISGCSSKKSQSYDMSVQDTGSSKPSTEIAEGDFNVAEDEKTEYDLIEPDKIITAVSISMQTKEFMDTVEKLNSLIGKYKGYIENSDISYNNYVYSTSLKHSQYSIRIPRESLDNFKNELKEIGNIISENTSKVDITKQYRDTESRLKVLEVKEGRILDLLKKAEKMEDIIALENQLSNIIYEKENLTANIMDMDDKVNYSTVNFYLEEVAKLTPGENIKTPFWTKVGNAFKDSLYFFTYNIENLIISFIYFLPYGIIIGVVAYVVWKFIRKRNNTLPKE</sequence>
<dbReference type="Pfam" id="PF14257">
    <property type="entry name" value="DUF4349"/>
    <property type="match status" value="1"/>
</dbReference>
<feature type="transmembrane region" description="Helical" evidence="1">
    <location>
        <begin position="263"/>
        <end position="285"/>
    </location>
</feature>
<keyword evidence="4" id="KW-1185">Reference proteome</keyword>
<evidence type="ECO:0000313" key="3">
    <source>
        <dbReference type="EMBL" id="MCQ4923879.1"/>
    </source>
</evidence>
<evidence type="ECO:0000256" key="1">
    <source>
        <dbReference type="SAM" id="Phobius"/>
    </source>
</evidence>